<evidence type="ECO:0000313" key="1">
    <source>
        <dbReference type="EMBL" id="KAG5545337.1"/>
    </source>
</evidence>
<reference evidence="1 2" key="1">
    <citation type="submission" date="2020-08" db="EMBL/GenBank/DDBJ databases">
        <title>Plant Genome Project.</title>
        <authorList>
            <person name="Zhang R.-G."/>
        </authorList>
    </citation>
    <scope>NUCLEOTIDE SEQUENCE [LARGE SCALE GENOMIC DNA]</scope>
    <source>
        <strain evidence="1">WSP0</strain>
        <tissue evidence="1">Leaf</tissue>
    </source>
</reference>
<dbReference type="AlphaFoldDB" id="A0AAV6JYW7"/>
<name>A0AAV6JYW7_9ERIC</name>
<proteinExistence type="predicted"/>
<organism evidence="1 2">
    <name type="scientific">Rhododendron griersonianum</name>
    <dbReference type="NCBI Taxonomy" id="479676"/>
    <lineage>
        <taxon>Eukaryota</taxon>
        <taxon>Viridiplantae</taxon>
        <taxon>Streptophyta</taxon>
        <taxon>Embryophyta</taxon>
        <taxon>Tracheophyta</taxon>
        <taxon>Spermatophyta</taxon>
        <taxon>Magnoliopsida</taxon>
        <taxon>eudicotyledons</taxon>
        <taxon>Gunneridae</taxon>
        <taxon>Pentapetalae</taxon>
        <taxon>asterids</taxon>
        <taxon>Ericales</taxon>
        <taxon>Ericaceae</taxon>
        <taxon>Ericoideae</taxon>
        <taxon>Rhodoreae</taxon>
        <taxon>Rhododendron</taxon>
    </lineage>
</organism>
<protein>
    <submittedName>
        <fullName evidence="1">Uncharacterized protein</fullName>
    </submittedName>
</protein>
<comment type="caution">
    <text evidence="1">The sequence shown here is derived from an EMBL/GenBank/DDBJ whole genome shotgun (WGS) entry which is preliminary data.</text>
</comment>
<accession>A0AAV6JYW7</accession>
<dbReference type="EMBL" id="JACTNZ010000006">
    <property type="protein sequence ID" value="KAG5545337.1"/>
    <property type="molecule type" value="Genomic_DNA"/>
</dbReference>
<evidence type="ECO:0000313" key="2">
    <source>
        <dbReference type="Proteomes" id="UP000823749"/>
    </source>
</evidence>
<sequence length="257" mass="27283">MFGVSTPFGSSVVYPPFGNSQFGLPQFGVPHYGVQQFGPPQIGFNQQFGSPQLGFNQFGTSLIGSQPAGTQLFGSFRGFSRGRGRGPRMPCDICGRSNHSTNYCYYKPPQLGFPSQFSSQVSWRGPGSSTQWGTSGGIPMFQPPQTFPSRPSASQLSIPASQTVGTPQANLAAFSDNLSAMHISSSSGIPSGSSQNIIHPSTAFHLSSNLPQMASSSVQTAVTTPQSHPWFFDSGATNHITNNVQNLTNPQPAGIIF</sequence>
<dbReference type="Proteomes" id="UP000823749">
    <property type="component" value="Chromosome 6"/>
</dbReference>
<gene>
    <name evidence="1" type="ORF">RHGRI_017712</name>
</gene>
<keyword evidence="2" id="KW-1185">Reference proteome</keyword>